<keyword evidence="3" id="KW-1185">Reference proteome</keyword>
<organism evidence="2 3">
    <name type="scientific">Chrysodeixis includens</name>
    <name type="common">Soybean looper</name>
    <name type="synonym">Pseudoplusia includens</name>
    <dbReference type="NCBI Taxonomy" id="689277"/>
    <lineage>
        <taxon>Eukaryota</taxon>
        <taxon>Metazoa</taxon>
        <taxon>Ecdysozoa</taxon>
        <taxon>Arthropoda</taxon>
        <taxon>Hexapoda</taxon>
        <taxon>Insecta</taxon>
        <taxon>Pterygota</taxon>
        <taxon>Neoptera</taxon>
        <taxon>Endopterygota</taxon>
        <taxon>Lepidoptera</taxon>
        <taxon>Glossata</taxon>
        <taxon>Ditrysia</taxon>
        <taxon>Noctuoidea</taxon>
        <taxon>Noctuidae</taxon>
        <taxon>Plusiinae</taxon>
        <taxon>Chrysodeixis</taxon>
    </lineage>
</organism>
<sequence>MHRASCGVRRAHARAWSCVVTRLPRLPRAPLSPGRPGGPAAPLSPRSPRAPAAPSHNTTHRHLSSHSPIQALLYNSTTALRLTADLNYVHYRLYFYFLQADCTYMSQAN</sequence>
<name>A0A9N8KT00_CHRIL</name>
<evidence type="ECO:0000313" key="3">
    <source>
        <dbReference type="Proteomes" id="UP001154114"/>
    </source>
</evidence>
<feature type="compositionally biased region" description="Low complexity" evidence="1">
    <location>
        <begin position="26"/>
        <end position="55"/>
    </location>
</feature>
<dbReference type="EMBL" id="LR824015">
    <property type="protein sequence ID" value="CAD0200566.1"/>
    <property type="molecule type" value="Genomic_DNA"/>
</dbReference>
<feature type="region of interest" description="Disordered" evidence="1">
    <location>
        <begin position="26"/>
        <end position="66"/>
    </location>
</feature>
<evidence type="ECO:0000313" key="2">
    <source>
        <dbReference type="EMBL" id="CAD0200566.1"/>
    </source>
</evidence>
<gene>
    <name evidence="2" type="ORF">CINC_LOCUS2252</name>
</gene>
<evidence type="ECO:0000256" key="1">
    <source>
        <dbReference type="SAM" id="MobiDB-lite"/>
    </source>
</evidence>
<dbReference type="Proteomes" id="UP001154114">
    <property type="component" value="Chromosome 12"/>
</dbReference>
<dbReference type="AlphaFoldDB" id="A0A9N8KT00"/>
<proteinExistence type="predicted"/>
<reference evidence="2" key="1">
    <citation type="submission" date="2021-12" db="EMBL/GenBank/DDBJ databases">
        <authorList>
            <person name="King R."/>
        </authorList>
    </citation>
    <scope>NUCLEOTIDE SEQUENCE</scope>
</reference>
<accession>A0A9N8KT00</accession>
<protein>
    <submittedName>
        <fullName evidence="2">Uncharacterized protein</fullName>
    </submittedName>
</protein>